<reference evidence="1" key="1">
    <citation type="journal article" date="2017" name="Nature">
        <title>The sunflower genome provides insights into oil metabolism, flowering and Asterid evolution.</title>
        <authorList>
            <person name="Badouin H."/>
            <person name="Gouzy J."/>
            <person name="Grassa C.J."/>
            <person name="Murat F."/>
            <person name="Staton S.E."/>
            <person name="Cottret L."/>
            <person name="Lelandais-Briere C."/>
            <person name="Owens G.L."/>
            <person name="Carrere S."/>
            <person name="Mayjonade B."/>
            <person name="Legrand L."/>
            <person name="Gill N."/>
            <person name="Kane N.C."/>
            <person name="Bowers J.E."/>
            <person name="Hubner S."/>
            <person name="Bellec A."/>
            <person name="Berard A."/>
            <person name="Berges H."/>
            <person name="Blanchet N."/>
            <person name="Boniface M.C."/>
            <person name="Brunel D."/>
            <person name="Catrice O."/>
            <person name="Chaidir N."/>
            <person name="Claudel C."/>
            <person name="Donnadieu C."/>
            <person name="Faraut T."/>
            <person name="Fievet G."/>
            <person name="Helmstetter N."/>
            <person name="King M."/>
            <person name="Knapp S.J."/>
            <person name="Lai Z."/>
            <person name="Le Paslier M.C."/>
            <person name="Lippi Y."/>
            <person name="Lorenzon L."/>
            <person name="Mandel J.R."/>
            <person name="Marage G."/>
            <person name="Marchand G."/>
            <person name="Marquand E."/>
            <person name="Bret-Mestries E."/>
            <person name="Morien E."/>
            <person name="Nambeesan S."/>
            <person name="Nguyen T."/>
            <person name="Pegot-Espagnet P."/>
            <person name="Pouilly N."/>
            <person name="Raftis F."/>
            <person name="Sallet E."/>
            <person name="Schiex T."/>
            <person name="Thomas J."/>
            <person name="Vandecasteele C."/>
            <person name="Vares D."/>
            <person name="Vear F."/>
            <person name="Vautrin S."/>
            <person name="Crespi M."/>
            <person name="Mangin B."/>
            <person name="Burke J.M."/>
            <person name="Salse J."/>
            <person name="Munos S."/>
            <person name="Vincourt P."/>
            <person name="Rieseberg L.H."/>
            <person name="Langlade N.B."/>
        </authorList>
    </citation>
    <scope>NUCLEOTIDE SEQUENCE</scope>
    <source>
        <tissue evidence="1">Leaves</tissue>
    </source>
</reference>
<comment type="caution">
    <text evidence="1">The sequence shown here is derived from an EMBL/GenBank/DDBJ whole genome shotgun (WGS) entry which is preliminary data.</text>
</comment>
<evidence type="ECO:0008006" key="3">
    <source>
        <dbReference type="Google" id="ProtNLM"/>
    </source>
</evidence>
<dbReference type="Gramene" id="mRNA:HanXRQr2_Chr05g0208551">
    <property type="protein sequence ID" value="CDS:HanXRQr2_Chr05g0208551.1"/>
    <property type="gene ID" value="HanXRQr2_Chr05g0208551"/>
</dbReference>
<reference evidence="1" key="2">
    <citation type="submission" date="2020-06" db="EMBL/GenBank/DDBJ databases">
        <title>Helianthus annuus Genome sequencing and assembly Release 2.</title>
        <authorList>
            <person name="Gouzy J."/>
            <person name="Langlade N."/>
            <person name="Munos S."/>
        </authorList>
    </citation>
    <scope>NUCLEOTIDE SEQUENCE</scope>
    <source>
        <tissue evidence="1">Leaves</tissue>
    </source>
</reference>
<evidence type="ECO:0000313" key="1">
    <source>
        <dbReference type="EMBL" id="KAF5805374.1"/>
    </source>
</evidence>
<keyword evidence="2" id="KW-1185">Reference proteome</keyword>
<dbReference type="AlphaFoldDB" id="A0A9K3IY71"/>
<protein>
    <recommendedName>
        <fullName evidence="3">Reverse transcriptase zinc-binding domain-containing protein</fullName>
    </recommendedName>
</protein>
<gene>
    <name evidence="1" type="ORF">HanXRQr2_Chr05g0208551</name>
</gene>
<accession>A0A9K3IY71</accession>
<proteinExistence type="predicted"/>
<evidence type="ECO:0000313" key="2">
    <source>
        <dbReference type="Proteomes" id="UP000215914"/>
    </source>
</evidence>
<name>A0A9K3IY71_HELAN</name>
<dbReference type="Proteomes" id="UP000215914">
    <property type="component" value="Unassembled WGS sequence"/>
</dbReference>
<organism evidence="1 2">
    <name type="scientific">Helianthus annuus</name>
    <name type="common">Common sunflower</name>
    <dbReference type="NCBI Taxonomy" id="4232"/>
    <lineage>
        <taxon>Eukaryota</taxon>
        <taxon>Viridiplantae</taxon>
        <taxon>Streptophyta</taxon>
        <taxon>Embryophyta</taxon>
        <taxon>Tracheophyta</taxon>
        <taxon>Spermatophyta</taxon>
        <taxon>Magnoliopsida</taxon>
        <taxon>eudicotyledons</taxon>
        <taxon>Gunneridae</taxon>
        <taxon>Pentapetalae</taxon>
        <taxon>asterids</taxon>
        <taxon>campanulids</taxon>
        <taxon>Asterales</taxon>
        <taxon>Asteraceae</taxon>
        <taxon>Asteroideae</taxon>
        <taxon>Heliantheae alliance</taxon>
        <taxon>Heliantheae</taxon>
        <taxon>Helianthus</taxon>
    </lineage>
</organism>
<dbReference type="EMBL" id="MNCJ02000320">
    <property type="protein sequence ID" value="KAF5805374.1"/>
    <property type="molecule type" value="Genomic_DNA"/>
</dbReference>
<sequence length="104" mass="12115">MVDMDIGSDSWSSFSDWMNQYSNSRNLEHVVCKLVLAASAYFIWQERNNRLFSRSQCSAPQVSEKIKNSVRLRLMGFKFQGQADHKKVMEKWQIPLRALDEDPG</sequence>